<sequence length="125" mass="13280">MAVATLMPASPLEPSLASSRRRRRALHATFPRTSRTWMTTRSAALLRRCSRERTSSPPATSSIPAQPSWSSPSAGASWASRSTTPSASTCSPDPASSRPSSLLPCSQIDKLWGLGSRVKGLGSRV</sequence>
<evidence type="ECO:0000256" key="1">
    <source>
        <dbReference type="SAM" id="MobiDB-lite"/>
    </source>
</evidence>
<keyword evidence="3" id="KW-1185">Reference proteome</keyword>
<accession>A0A812TU85</accession>
<dbReference type="Proteomes" id="UP000601435">
    <property type="component" value="Unassembled WGS sequence"/>
</dbReference>
<feature type="compositionally biased region" description="Low complexity" evidence="1">
    <location>
        <begin position="55"/>
        <end position="82"/>
    </location>
</feature>
<name>A0A812TU85_9DINO</name>
<feature type="compositionally biased region" description="Low complexity" evidence="1">
    <location>
        <begin position="1"/>
        <end position="18"/>
    </location>
</feature>
<reference evidence="2" key="1">
    <citation type="submission" date="2021-02" db="EMBL/GenBank/DDBJ databases">
        <authorList>
            <person name="Dougan E. K."/>
            <person name="Rhodes N."/>
            <person name="Thang M."/>
            <person name="Chan C."/>
        </authorList>
    </citation>
    <scope>NUCLEOTIDE SEQUENCE</scope>
</reference>
<dbReference type="AlphaFoldDB" id="A0A812TU85"/>
<proteinExistence type="predicted"/>
<feature type="region of interest" description="Disordered" evidence="1">
    <location>
        <begin position="1"/>
        <end position="103"/>
    </location>
</feature>
<feature type="compositionally biased region" description="Polar residues" evidence="1">
    <location>
        <begin position="33"/>
        <end position="42"/>
    </location>
</feature>
<evidence type="ECO:0000313" key="3">
    <source>
        <dbReference type="Proteomes" id="UP000601435"/>
    </source>
</evidence>
<gene>
    <name evidence="2" type="ORF">SNEC2469_LOCUS15620</name>
</gene>
<evidence type="ECO:0000313" key="2">
    <source>
        <dbReference type="EMBL" id="CAE7542631.1"/>
    </source>
</evidence>
<organism evidence="2 3">
    <name type="scientific">Symbiodinium necroappetens</name>
    <dbReference type="NCBI Taxonomy" id="1628268"/>
    <lineage>
        <taxon>Eukaryota</taxon>
        <taxon>Sar</taxon>
        <taxon>Alveolata</taxon>
        <taxon>Dinophyceae</taxon>
        <taxon>Suessiales</taxon>
        <taxon>Symbiodiniaceae</taxon>
        <taxon>Symbiodinium</taxon>
    </lineage>
</organism>
<protein>
    <submittedName>
        <fullName evidence="2">Uncharacterized protein</fullName>
    </submittedName>
</protein>
<comment type="caution">
    <text evidence="2">The sequence shown here is derived from an EMBL/GenBank/DDBJ whole genome shotgun (WGS) entry which is preliminary data.</text>
</comment>
<dbReference type="EMBL" id="CAJNJA010025413">
    <property type="protein sequence ID" value="CAE7542631.1"/>
    <property type="molecule type" value="Genomic_DNA"/>
</dbReference>